<gene>
    <name evidence="1" type="ORF">SPARVUS_LOCUS15793831</name>
</gene>
<protein>
    <submittedName>
        <fullName evidence="1">Uncharacterized protein</fullName>
    </submittedName>
</protein>
<dbReference type="PANTHER" id="PTHR46840:SF3">
    <property type="entry name" value="ARMADILLO REPEAT-CONTAINING PROTEIN 1"/>
    <property type="match status" value="1"/>
</dbReference>
<dbReference type="InterPro" id="IPR016617">
    <property type="entry name" value="ARMC1"/>
</dbReference>
<proteinExistence type="predicted"/>
<feature type="non-terminal residue" evidence="1">
    <location>
        <position position="98"/>
    </location>
</feature>
<sequence>MLLSASVQMYTPEQKSCKSNPQFFITSSNKRAKTITLHIHGLDDLDRKSMCEEALLKVKGVISFTFQIALRRCTVRVKPELATECLTSAIAETKVLKA</sequence>
<organism evidence="1 2">
    <name type="scientific">Staurois parvus</name>
    <dbReference type="NCBI Taxonomy" id="386267"/>
    <lineage>
        <taxon>Eukaryota</taxon>
        <taxon>Metazoa</taxon>
        <taxon>Chordata</taxon>
        <taxon>Craniata</taxon>
        <taxon>Vertebrata</taxon>
        <taxon>Euteleostomi</taxon>
        <taxon>Amphibia</taxon>
        <taxon>Batrachia</taxon>
        <taxon>Anura</taxon>
        <taxon>Neobatrachia</taxon>
        <taxon>Ranoidea</taxon>
        <taxon>Ranidae</taxon>
        <taxon>Staurois</taxon>
    </lineage>
</organism>
<dbReference type="Proteomes" id="UP001162483">
    <property type="component" value="Unassembled WGS sequence"/>
</dbReference>
<comment type="caution">
    <text evidence="1">The sequence shown here is derived from an EMBL/GenBank/DDBJ whole genome shotgun (WGS) entry which is preliminary data.</text>
</comment>
<dbReference type="EMBL" id="CATNWA010020613">
    <property type="protein sequence ID" value="CAI9619182.1"/>
    <property type="molecule type" value="Genomic_DNA"/>
</dbReference>
<keyword evidence="2" id="KW-1185">Reference proteome</keyword>
<evidence type="ECO:0000313" key="2">
    <source>
        <dbReference type="Proteomes" id="UP001162483"/>
    </source>
</evidence>
<accession>A0ABN9HBR5</accession>
<evidence type="ECO:0000313" key="1">
    <source>
        <dbReference type="EMBL" id="CAI9619182.1"/>
    </source>
</evidence>
<dbReference type="SUPFAM" id="SSF55008">
    <property type="entry name" value="HMA, heavy metal-associated domain"/>
    <property type="match status" value="1"/>
</dbReference>
<dbReference type="InterPro" id="IPR036163">
    <property type="entry name" value="HMA_dom_sf"/>
</dbReference>
<name>A0ABN9HBR5_9NEOB</name>
<dbReference type="PANTHER" id="PTHR46840">
    <property type="entry name" value="ARMADILLO REPEAT-CONTAINING PROTEIN 1"/>
    <property type="match status" value="1"/>
</dbReference>
<reference evidence="1" key="1">
    <citation type="submission" date="2023-05" db="EMBL/GenBank/DDBJ databases">
        <authorList>
            <person name="Stuckert A."/>
        </authorList>
    </citation>
    <scope>NUCLEOTIDE SEQUENCE</scope>
</reference>